<dbReference type="InterPro" id="IPR027267">
    <property type="entry name" value="AH/BAR_dom_sf"/>
</dbReference>
<dbReference type="GO" id="GO:0031201">
    <property type="term" value="C:SNARE complex"/>
    <property type="evidence" value="ECO:0007669"/>
    <property type="project" value="TreeGrafter"/>
</dbReference>
<feature type="domain" description="PX" evidence="4">
    <location>
        <begin position="35"/>
        <end position="163"/>
    </location>
</feature>
<accession>A0A195DRN1</accession>
<dbReference type="InterPro" id="IPR034783">
    <property type="entry name" value="SNX4"/>
</dbReference>
<dbReference type="InterPro" id="IPR031311">
    <property type="entry name" value="CHIT_BIND_RR_consensus"/>
</dbReference>
<dbReference type="STRING" id="471704.A0A195DRN1"/>
<organism evidence="5 6">
    <name type="scientific">Trachymyrmex cornetzi</name>
    <dbReference type="NCBI Taxonomy" id="471704"/>
    <lineage>
        <taxon>Eukaryota</taxon>
        <taxon>Metazoa</taxon>
        <taxon>Ecdysozoa</taxon>
        <taxon>Arthropoda</taxon>
        <taxon>Hexapoda</taxon>
        <taxon>Insecta</taxon>
        <taxon>Pterygota</taxon>
        <taxon>Neoptera</taxon>
        <taxon>Endopterygota</taxon>
        <taxon>Hymenoptera</taxon>
        <taxon>Apocrita</taxon>
        <taxon>Aculeata</taxon>
        <taxon>Formicoidea</taxon>
        <taxon>Formicidae</taxon>
        <taxon>Myrmicinae</taxon>
        <taxon>Trachymyrmex</taxon>
    </lineage>
</organism>
<dbReference type="AlphaFoldDB" id="A0A195DRN1"/>
<dbReference type="Proteomes" id="UP000078492">
    <property type="component" value="Unassembled WGS sequence"/>
</dbReference>
<dbReference type="SMART" id="SM00312">
    <property type="entry name" value="PX"/>
    <property type="match status" value="1"/>
</dbReference>
<evidence type="ECO:0000256" key="1">
    <source>
        <dbReference type="ARBA" id="ARBA00010883"/>
    </source>
</evidence>
<dbReference type="GO" id="GO:0042302">
    <property type="term" value="F:structural constituent of cuticle"/>
    <property type="evidence" value="ECO:0007669"/>
    <property type="project" value="UniProtKB-UniRule"/>
</dbReference>
<dbReference type="GO" id="GO:2000786">
    <property type="term" value="P:positive regulation of autophagosome assembly"/>
    <property type="evidence" value="ECO:0007669"/>
    <property type="project" value="TreeGrafter"/>
</dbReference>
<dbReference type="Gene3D" id="1.20.1270.60">
    <property type="entry name" value="Arfaptin homology (AH) domain/BAR domain"/>
    <property type="match status" value="1"/>
</dbReference>
<reference evidence="5 6" key="1">
    <citation type="submission" date="2015-09" db="EMBL/GenBank/DDBJ databases">
        <title>Trachymyrmex cornetzi WGS genome.</title>
        <authorList>
            <person name="Nygaard S."/>
            <person name="Hu H."/>
            <person name="Boomsma J."/>
            <person name="Zhang G."/>
        </authorList>
    </citation>
    <scope>NUCLEOTIDE SEQUENCE [LARGE SCALE GENOMIC DNA]</scope>
    <source>
        <strain evidence="5">Tcor2-1</strain>
        <tissue evidence="5">Whole body</tissue>
    </source>
</reference>
<evidence type="ECO:0000256" key="2">
    <source>
        <dbReference type="ARBA" id="ARBA00022460"/>
    </source>
</evidence>
<name>A0A195DRN1_9HYME</name>
<evidence type="ECO:0000313" key="5">
    <source>
        <dbReference type="EMBL" id="KYN15462.1"/>
    </source>
</evidence>
<dbReference type="PROSITE" id="PS51155">
    <property type="entry name" value="CHIT_BIND_RR_2"/>
    <property type="match status" value="1"/>
</dbReference>
<comment type="similarity">
    <text evidence="1">Belongs to the sorting nexin family.</text>
</comment>
<dbReference type="PROSITE" id="PS50195">
    <property type="entry name" value="PX"/>
    <property type="match status" value="1"/>
</dbReference>
<dbReference type="PROSITE" id="PS00233">
    <property type="entry name" value="CHIT_BIND_RR_1"/>
    <property type="match status" value="1"/>
</dbReference>
<dbReference type="InterPro" id="IPR001683">
    <property type="entry name" value="PX_dom"/>
</dbReference>
<dbReference type="EMBL" id="KQ980581">
    <property type="protein sequence ID" value="KYN15462.1"/>
    <property type="molecule type" value="Genomic_DNA"/>
</dbReference>
<gene>
    <name evidence="5" type="ORF">ALC57_12511</name>
</gene>
<dbReference type="Pfam" id="PF00379">
    <property type="entry name" value="Chitin_bind_4"/>
    <property type="match status" value="1"/>
</dbReference>
<dbReference type="GO" id="GO:0005886">
    <property type="term" value="C:plasma membrane"/>
    <property type="evidence" value="ECO:0007669"/>
    <property type="project" value="TreeGrafter"/>
</dbReference>
<sequence>MEEVFQNGNYQREANANMTAMETRKEDCLLDHMEISIVEAEKRANRALNLREFYTVYLIETKVTDPDFKNALTRISSLWRRYTEFELLRAYLEISYPYIVLPPLPEKKVLYAWQKVTTDTFDPDFVDRRRAGLENFLIRVASHPILSRDEHFMGFLQQTDGWRESVKETGYLQIAESKLKALSVAVRLRKPDKRFETVKNYGIELQNNLCNLLRVRARLVEKQHSLYKLHANYGRVFSEWSAIEKGIGDELQKSGHYLDSLAATIDTTLEEEELIADQLKEWLFGASALQAVVRRREALQLAKDEAHDALTTTFEQKDKVMQGKTGLMSRLFGSVDTEEVRELKILQLEQRIAQHDETVKQMDEDLKSFSIKAMMDIDRFQHQKIVDLKETLAAYCVLQFKKVRFFLSPQLFVTCSIHVETPFELSLLSVNSRVQFPLYRLVLNSAENIPMFQCHTLSDIRKLLRCASLRYNASFCIPQSKLADFKEKKTFSGSIIMSRKNFTINPLSSNKRLRKKRVGSKSKESDNNLTVNEIVRGNEQPSITRPAMSLVENNVQYRFMNQDRVHGTSMMCTLRAQRNTIAHCEKRFTIANCGFQTVAFLCAAVACSHAVVLSGYNGGHGLSYGDYSDLDGYIGSAGYKVLPTVAVPIHAVSAAPLHVDASLDASLNAHELHGYKHHTDQDHDYYSHPKYTFNYGVHDPHTGDVKTQHEVRDGDVVHGSYSVNEPDGSVRIVEYTADDHNGFNAVVKKVGPAIHPKPVPIVKYVSPAHFNSYDYEKHY</sequence>
<dbReference type="InterPro" id="IPR036871">
    <property type="entry name" value="PX_dom_sf"/>
</dbReference>
<dbReference type="InterPro" id="IPR034902">
    <property type="entry name" value="PX_SNX4"/>
</dbReference>
<dbReference type="SUPFAM" id="SSF64268">
    <property type="entry name" value="PX domain"/>
    <property type="match status" value="1"/>
</dbReference>
<proteinExistence type="inferred from homology"/>
<evidence type="ECO:0000256" key="3">
    <source>
        <dbReference type="PROSITE-ProRule" id="PRU00497"/>
    </source>
</evidence>
<evidence type="ECO:0000313" key="6">
    <source>
        <dbReference type="Proteomes" id="UP000078492"/>
    </source>
</evidence>
<dbReference type="CDD" id="cd06864">
    <property type="entry name" value="PX_SNX4"/>
    <property type="match status" value="1"/>
</dbReference>
<dbReference type="GO" id="GO:0015031">
    <property type="term" value="P:protein transport"/>
    <property type="evidence" value="ECO:0007669"/>
    <property type="project" value="InterPro"/>
</dbReference>
<dbReference type="Gene3D" id="3.30.1520.10">
    <property type="entry name" value="Phox-like domain"/>
    <property type="match status" value="1"/>
</dbReference>
<dbReference type="InterPro" id="IPR000618">
    <property type="entry name" value="Insect_cuticle"/>
</dbReference>
<keyword evidence="6" id="KW-1185">Reference proteome</keyword>
<protein>
    <submittedName>
        <fullName evidence="5">Sorting nexin-4</fullName>
    </submittedName>
</protein>
<dbReference type="GO" id="GO:0032266">
    <property type="term" value="F:phosphatidylinositol-3-phosphate binding"/>
    <property type="evidence" value="ECO:0007669"/>
    <property type="project" value="TreeGrafter"/>
</dbReference>
<dbReference type="GO" id="GO:0031901">
    <property type="term" value="C:early endosome membrane"/>
    <property type="evidence" value="ECO:0007669"/>
    <property type="project" value="TreeGrafter"/>
</dbReference>
<dbReference type="PANTHER" id="PTHR46596:SF1">
    <property type="entry name" value="SORTING NEXIN-4"/>
    <property type="match status" value="1"/>
</dbReference>
<dbReference type="PRINTS" id="PR00947">
    <property type="entry name" value="CUTICLE"/>
</dbReference>
<dbReference type="Pfam" id="PF00787">
    <property type="entry name" value="PX"/>
    <property type="match status" value="1"/>
</dbReference>
<dbReference type="PANTHER" id="PTHR46596">
    <property type="entry name" value="SORTING NEXIN-4"/>
    <property type="match status" value="1"/>
</dbReference>
<evidence type="ECO:0000259" key="4">
    <source>
        <dbReference type="PROSITE" id="PS50195"/>
    </source>
</evidence>
<keyword evidence="2 3" id="KW-0193">Cuticle</keyword>